<evidence type="ECO:0000259" key="8">
    <source>
        <dbReference type="Pfam" id="PF14738"/>
    </source>
</evidence>
<dbReference type="InterPro" id="IPR026720">
    <property type="entry name" value="CFAP91"/>
</dbReference>
<evidence type="ECO:0000256" key="6">
    <source>
        <dbReference type="ARBA" id="ARBA00029555"/>
    </source>
</evidence>
<dbReference type="AlphaFoldDB" id="A0AB39Z3G9"/>
<keyword evidence="2" id="KW-0963">Cytoplasm</keyword>
<keyword evidence="10" id="KW-0282">Flagellum</keyword>
<keyword evidence="10" id="KW-0969">Cilium</keyword>
<accession>A0AB39Z3G9</accession>
<keyword evidence="9" id="KW-1185">Reference proteome</keyword>
<evidence type="ECO:0000256" key="3">
    <source>
        <dbReference type="ARBA" id="ARBA00023212"/>
    </source>
</evidence>
<keyword evidence="3" id="KW-0206">Cytoskeleton</keyword>
<organism evidence="9 10">
    <name type="scientific">Drosophila suzukii</name>
    <name type="common">Spotted-wing drosophila fruit fly</name>
    <dbReference type="NCBI Taxonomy" id="28584"/>
    <lineage>
        <taxon>Eukaryota</taxon>
        <taxon>Metazoa</taxon>
        <taxon>Ecdysozoa</taxon>
        <taxon>Arthropoda</taxon>
        <taxon>Hexapoda</taxon>
        <taxon>Insecta</taxon>
        <taxon>Pterygota</taxon>
        <taxon>Neoptera</taxon>
        <taxon>Endopterygota</taxon>
        <taxon>Diptera</taxon>
        <taxon>Brachycera</taxon>
        <taxon>Muscomorpha</taxon>
        <taxon>Ephydroidea</taxon>
        <taxon>Drosophilidae</taxon>
        <taxon>Drosophila</taxon>
        <taxon>Sophophora</taxon>
    </lineage>
</organism>
<comment type="subcellular location">
    <subcellularLocation>
        <location evidence="1">Cytoplasm</location>
        <location evidence="1">Cytoskeleton</location>
        <location evidence="1">Cilium axoneme</location>
    </subcellularLocation>
</comment>
<evidence type="ECO:0000256" key="5">
    <source>
        <dbReference type="ARBA" id="ARBA00029468"/>
    </source>
</evidence>
<protein>
    <recommendedName>
        <fullName evidence="6">Cilia- and flagella-associated protein 91</fullName>
    </recommendedName>
</protein>
<evidence type="ECO:0000256" key="7">
    <source>
        <dbReference type="SAM" id="MobiDB-lite"/>
    </source>
</evidence>
<proteinExistence type="inferred from homology"/>
<reference evidence="10" key="2">
    <citation type="submission" date="2025-08" db="UniProtKB">
        <authorList>
            <consortium name="RefSeq"/>
        </authorList>
    </citation>
    <scope>IDENTIFICATION</scope>
</reference>
<dbReference type="InterPro" id="IPR032840">
    <property type="entry name" value="CFAP91_dom"/>
</dbReference>
<feature type="domain" description="CFAP91" evidence="8">
    <location>
        <begin position="150"/>
        <end position="309"/>
    </location>
</feature>
<evidence type="ECO:0000256" key="2">
    <source>
        <dbReference type="ARBA" id="ARBA00022490"/>
    </source>
</evidence>
<dbReference type="GeneID" id="108008493"/>
<reference evidence="9" key="1">
    <citation type="submission" date="2025-05" db="UniProtKB">
        <authorList>
            <consortium name="RefSeq"/>
        </authorList>
    </citation>
    <scope>NUCLEOTIDE SEQUENCE [LARGE SCALE GENOMIC DNA]</scope>
</reference>
<dbReference type="GO" id="GO:0005930">
    <property type="term" value="C:axoneme"/>
    <property type="evidence" value="ECO:0007669"/>
    <property type="project" value="UniProtKB-SubCell"/>
</dbReference>
<dbReference type="Pfam" id="PF14738">
    <property type="entry name" value="CFAP91"/>
    <property type="match status" value="1"/>
</dbReference>
<evidence type="ECO:0000256" key="4">
    <source>
        <dbReference type="ARBA" id="ARBA00023273"/>
    </source>
</evidence>
<dbReference type="PANTHER" id="PTHR22455:SF10">
    <property type="entry name" value="CILIA- AND FLAGELLA-ASSOCIATED PROTEIN 91"/>
    <property type="match status" value="1"/>
</dbReference>
<name>A0AB39Z3G9_DROSZ</name>
<comment type="similarity">
    <text evidence="5">Belongs to the CFAP91 family.</text>
</comment>
<keyword evidence="4" id="KW-0966">Cell projection</keyword>
<gene>
    <name evidence="10" type="primary">LOC108008493</name>
</gene>
<sequence length="900" mass="105807">MRKRKQRNKVNLQEERKERILKFLQENRESQPIVGPKKKTSTSQKKLPQNVKRYTKKELPSCLIKPPTIDTRLAAGENNPVVRRTGKQPRDDEECQFNAPGIFFLRGRNENVGSQEVFLNPTKPIQKELKNKCDYFPKYVDPSPFKDKCTQTLYRESSAQTLPYLPEIYDHDEARTLELFTLPSILSGDNPPGLYEVEVLERSRRRQKFLESLKIKFNRQRLNDRQLAINQLKSVMEAFEWEDWLEREEQIQECQVMRLEIVIKMFDKREREMHAASKTRLERGCELIEKRRRAALHKNEIEYQRGMRRISKELAKTSIRWEKQTPMYSLGSPCSEFYAPQLRYGVDPARRNFSSTTATRAFNLRIDELERQINLKIVECPFAKLKQWSQPKQRLQEIEHRFCKEEHLQSLYQSLKTLRTSGDHRPKPECLKVRHIPPYKTGRYGRMTLATIKSFTSLYAKNEEVAPETYRPSQKKAFEQHVKWQKDQISTEYAQKLRRDENKRDLKNMMMAYEGSLIGHVMQFLTDEMARLKEQRRLHFFSVLAEKARWNREATEAGLRQKENTMRSLYEEMFQQSNIHHLDVSDHYVHSILTIDLGHMAANEAAETVTEMAKQIDVDIARWLESFKLIQNPLNYIPLRLMLHDMVCPDLNAALQRYEKTMIAQYIVEDVILARMWKELEPYDISSTLTSDLIDRLIDNDLYLFSSESESEANQKTSWYEAHAIIRKLIRQSVPGNRWKEEAERIVYENYNDLLDNVFNEIVHKIEDLPPNEPVLVHSTISKQDLLSTKDILLNNKYSAQLKGYQSDMSVCDKRIIKNQVLNLVKKKNHSSKNKLDPDEIYKGSPPASLDVNFLETATATPDADNDDPWPWLPDCPTRSLSDITVDENIHFTSAITWNP</sequence>
<evidence type="ECO:0000256" key="1">
    <source>
        <dbReference type="ARBA" id="ARBA00004430"/>
    </source>
</evidence>
<dbReference type="Proteomes" id="UP001652628">
    <property type="component" value="Chromosome 2L"/>
</dbReference>
<evidence type="ECO:0000313" key="9">
    <source>
        <dbReference type="Proteomes" id="UP001652628"/>
    </source>
</evidence>
<dbReference type="PANTHER" id="PTHR22455">
    <property type="entry name" value="CILIA- AND FLAGELLA-ASSOCIATED PROTEIN 91"/>
    <property type="match status" value="1"/>
</dbReference>
<evidence type="ECO:0000313" key="10">
    <source>
        <dbReference type="RefSeq" id="XP_016927846.3"/>
    </source>
</evidence>
<feature type="region of interest" description="Disordered" evidence="7">
    <location>
        <begin position="23"/>
        <end position="48"/>
    </location>
</feature>
<dbReference type="RefSeq" id="XP_016927846.3">
    <property type="nucleotide sequence ID" value="XM_017072357.4"/>
</dbReference>